<dbReference type="FunFam" id="1.20.140.40:FF:000010">
    <property type="entry name" value="Pectinesterase"/>
    <property type="match status" value="1"/>
</dbReference>
<evidence type="ECO:0000256" key="6">
    <source>
        <dbReference type="ARBA" id="ARBA00022525"/>
    </source>
</evidence>
<comment type="catalytic activity">
    <reaction evidence="12">
        <text>[(1-&gt;4)-alpha-D-galacturonosyl methyl ester](n) + n H2O = [(1-&gt;4)-alpha-D-galacturonosyl](n) + n methanol + n H(+)</text>
        <dbReference type="Rhea" id="RHEA:22380"/>
        <dbReference type="Rhea" id="RHEA-COMP:14570"/>
        <dbReference type="Rhea" id="RHEA-COMP:14573"/>
        <dbReference type="ChEBI" id="CHEBI:15377"/>
        <dbReference type="ChEBI" id="CHEBI:15378"/>
        <dbReference type="ChEBI" id="CHEBI:17790"/>
        <dbReference type="ChEBI" id="CHEBI:140522"/>
        <dbReference type="ChEBI" id="CHEBI:140523"/>
        <dbReference type="EC" id="3.1.1.11"/>
    </reaction>
</comment>
<gene>
    <name evidence="17" type="ORF">LWI29_015390</name>
</gene>
<comment type="caution">
    <text evidence="17">The sequence shown here is derived from an EMBL/GenBank/DDBJ whole genome shotgun (WGS) entry which is preliminary data.</text>
</comment>
<dbReference type="CDD" id="cd15798">
    <property type="entry name" value="PMEI-like_3"/>
    <property type="match status" value="1"/>
</dbReference>
<evidence type="ECO:0000259" key="16">
    <source>
        <dbReference type="SMART" id="SM00856"/>
    </source>
</evidence>
<sequence length="256" mass="28192">MDSINIIKGYNKVNHTHENQTPPPHKSSTTTTTQKRISTAATVAAILFLTFFIGLMLAALIHESTTEPPEESSSSSSLSSNLAESIKTICGVTQYPDSCFTSISSLNNNNISLISQKNPDPETIFKLSLRVTINELTNVSSLFKTLNERHSEAALRDCTSQFEDAVSRLNDSLSEMEVVGHGEKMLTERKVNDIQTWISAAMTDQETCLDGLEETGSTAVDEVKAKLIKSKEFLSNSLAIIAKIHMLLHKFDLTMH</sequence>
<dbReference type="InterPro" id="IPR006501">
    <property type="entry name" value="Pectinesterase_inhib_dom"/>
</dbReference>
<keyword evidence="15" id="KW-0812">Transmembrane</keyword>
<evidence type="ECO:0000256" key="8">
    <source>
        <dbReference type="ARBA" id="ARBA00023157"/>
    </source>
</evidence>
<dbReference type="GO" id="GO:0071555">
    <property type="term" value="P:cell wall organization"/>
    <property type="evidence" value="ECO:0007669"/>
    <property type="project" value="UniProtKB-KW"/>
</dbReference>
<dbReference type="PANTHER" id="PTHR31080:SF303">
    <property type="entry name" value="PECTINESTERASE 1-LIKE"/>
    <property type="match status" value="1"/>
</dbReference>
<dbReference type="GO" id="GO:0030599">
    <property type="term" value="F:pectinesterase activity"/>
    <property type="evidence" value="ECO:0007669"/>
    <property type="project" value="UniProtKB-EC"/>
</dbReference>
<keyword evidence="10" id="KW-0961">Cell wall biogenesis/degradation</keyword>
<dbReference type="GO" id="GO:0004857">
    <property type="term" value="F:enzyme inhibitor activity"/>
    <property type="evidence" value="ECO:0007669"/>
    <property type="project" value="InterPro"/>
</dbReference>
<evidence type="ECO:0000256" key="2">
    <source>
        <dbReference type="ARBA" id="ARBA00006027"/>
    </source>
</evidence>
<dbReference type="EC" id="3.1.1.11" evidence="4"/>
<reference evidence="17" key="2">
    <citation type="submission" date="2023-06" db="EMBL/GenBank/DDBJ databases">
        <authorList>
            <person name="Swenson N.G."/>
            <person name="Wegrzyn J.L."/>
            <person name="Mcevoy S.L."/>
        </authorList>
    </citation>
    <scope>NUCLEOTIDE SEQUENCE</scope>
    <source>
        <strain evidence="17">NS2018</strain>
        <tissue evidence="17">Leaf</tissue>
    </source>
</reference>
<accession>A0AA39RYQ9</accession>
<dbReference type="Pfam" id="PF04043">
    <property type="entry name" value="PMEI"/>
    <property type="match status" value="1"/>
</dbReference>
<keyword evidence="9" id="KW-0325">Glycoprotein</keyword>
<evidence type="ECO:0000256" key="5">
    <source>
        <dbReference type="ARBA" id="ARBA00022512"/>
    </source>
</evidence>
<evidence type="ECO:0000256" key="7">
    <source>
        <dbReference type="ARBA" id="ARBA00022729"/>
    </source>
</evidence>
<comment type="similarity">
    <text evidence="3">In the C-terminal section; belongs to the pectinesterase family.</text>
</comment>
<keyword evidence="7" id="KW-0732">Signal</keyword>
<comment type="function">
    <text evidence="13">Acts in the modification of cell walls via demethylesterification of cell wall pectin.</text>
</comment>
<dbReference type="SMART" id="SM00856">
    <property type="entry name" value="PMEI"/>
    <property type="match status" value="1"/>
</dbReference>
<dbReference type="Proteomes" id="UP001168877">
    <property type="component" value="Unassembled WGS sequence"/>
</dbReference>
<evidence type="ECO:0000313" key="18">
    <source>
        <dbReference type="Proteomes" id="UP001168877"/>
    </source>
</evidence>
<dbReference type="AlphaFoldDB" id="A0AA39RYQ9"/>
<reference evidence="17" key="1">
    <citation type="journal article" date="2022" name="Plant J.">
        <title>Strategies of tolerance reflected in two North American maple genomes.</title>
        <authorList>
            <person name="McEvoy S.L."/>
            <person name="Sezen U.U."/>
            <person name="Trouern-Trend A."/>
            <person name="McMahon S.M."/>
            <person name="Schaberg P.G."/>
            <person name="Yang J."/>
            <person name="Wegrzyn J.L."/>
            <person name="Swenson N.G."/>
        </authorList>
    </citation>
    <scope>NUCLEOTIDE SEQUENCE</scope>
    <source>
        <strain evidence="17">NS2018</strain>
    </source>
</reference>
<keyword evidence="5" id="KW-0134">Cell wall</keyword>
<dbReference type="Gene3D" id="1.20.140.40">
    <property type="entry name" value="Invertase/pectin methylesterase inhibitor family protein"/>
    <property type="match status" value="1"/>
</dbReference>
<evidence type="ECO:0000256" key="15">
    <source>
        <dbReference type="SAM" id="Phobius"/>
    </source>
</evidence>
<comment type="similarity">
    <text evidence="2">In the N-terminal section; belongs to the PMEI family.</text>
</comment>
<feature type="domain" description="Pectinesterase inhibitor" evidence="16">
    <location>
        <begin position="81"/>
        <end position="240"/>
    </location>
</feature>
<keyword evidence="6" id="KW-0964">Secreted</keyword>
<dbReference type="EMBL" id="JAUESC010000382">
    <property type="protein sequence ID" value="KAK0586966.1"/>
    <property type="molecule type" value="Genomic_DNA"/>
</dbReference>
<dbReference type="InterPro" id="IPR051955">
    <property type="entry name" value="PME_Inhibitor"/>
</dbReference>
<evidence type="ECO:0000256" key="3">
    <source>
        <dbReference type="ARBA" id="ARBA00007786"/>
    </source>
</evidence>
<evidence type="ECO:0000256" key="14">
    <source>
        <dbReference type="SAM" id="MobiDB-lite"/>
    </source>
</evidence>
<keyword evidence="8" id="KW-1015">Disulfide bond</keyword>
<evidence type="ECO:0000256" key="10">
    <source>
        <dbReference type="ARBA" id="ARBA00023316"/>
    </source>
</evidence>
<evidence type="ECO:0000256" key="1">
    <source>
        <dbReference type="ARBA" id="ARBA00004191"/>
    </source>
</evidence>
<evidence type="ECO:0000313" key="17">
    <source>
        <dbReference type="EMBL" id="KAK0586966.1"/>
    </source>
</evidence>
<feature type="region of interest" description="Disordered" evidence="14">
    <location>
        <begin position="11"/>
        <end position="34"/>
    </location>
</feature>
<keyword evidence="18" id="KW-1185">Reference proteome</keyword>
<comment type="subcellular location">
    <subcellularLocation>
        <location evidence="1">Secreted</location>
        <location evidence="1">Cell wall</location>
    </subcellularLocation>
</comment>
<keyword evidence="15" id="KW-1133">Transmembrane helix</keyword>
<evidence type="ECO:0000256" key="12">
    <source>
        <dbReference type="ARBA" id="ARBA00047928"/>
    </source>
</evidence>
<dbReference type="SUPFAM" id="SSF101148">
    <property type="entry name" value="Plant invertase/pectin methylesterase inhibitor"/>
    <property type="match status" value="1"/>
</dbReference>
<proteinExistence type="inferred from homology"/>
<keyword evidence="15" id="KW-0472">Membrane</keyword>
<name>A0AA39RYQ9_ACESA</name>
<evidence type="ECO:0000256" key="13">
    <source>
        <dbReference type="ARBA" id="ARBA00057335"/>
    </source>
</evidence>
<dbReference type="PANTHER" id="PTHR31080">
    <property type="entry name" value="PECTINESTERASE INHIBITOR-LIKE"/>
    <property type="match status" value="1"/>
</dbReference>
<protein>
    <recommendedName>
        <fullName evidence="4">pectinesterase</fullName>
        <ecNumber evidence="4">3.1.1.11</ecNumber>
    </recommendedName>
</protein>
<evidence type="ECO:0000256" key="11">
    <source>
        <dbReference type="ARBA" id="ARBA00038471"/>
    </source>
</evidence>
<feature type="transmembrane region" description="Helical" evidence="15">
    <location>
        <begin position="40"/>
        <end position="61"/>
    </location>
</feature>
<dbReference type="NCBIfam" id="TIGR01614">
    <property type="entry name" value="PME_inhib"/>
    <property type="match status" value="1"/>
</dbReference>
<organism evidence="17 18">
    <name type="scientific">Acer saccharum</name>
    <name type="common">Sugar maple</name>
    <dbReference type="NCBI Taxonomy" id="4024"/>
    <lineage>
        <taxon>Eukaryota</taxon>
        <taxon>Viridiplantae</taxon>
        <taxon>Streptophyta</taxon>
        <taxon>Embryophyta</taxon>
        <taxon>Tracheophyta</taxon>
        <taxon>Spermatophyta</taxon>
        <taxon>Magnoliopsida</taxon>
        <taxon>eudicotyledons</taxon>
        <taxon>Gunneridae</taxon>
        <taxon>Pentapetalae</taxon>
        <taxon>rosids</taxon>
        <taxon>malvids</taxon>
        <taxon>Sapindales</taxon>
        <taxon>Sapindaceae</taxon>
        <taxon>Hippocastanoideae</taxon>
        <taxon>Acereae</taxon>
        <taxon>Acer</taxon>
    </lineage>
</organism>
<comment type="similarity">
    <text evidence="11">Belongs to the PMEI family.</text>
</comment>
<dbReference type="InterPro" id="IPR035513">
    <property type="entry name" value="Invertase/methylesterase_inhib"/>
</dbReference>
<evidence type="ECO:0000256" key="4">
    <source>
        <dbReference type="ARBA" id="ARBA00013229"/>
    </source>
</evidence>
<evidence type="ECO:0000256" key="9">
    <source>
        <dbReference type="ARBA" id="ARBA00023180"/>
    </source>
</evidence>